<name>A0A1S6U7K6_9BACT</name>
<evidence type="ECO:0000313" key="7">
    <source>
        <dbReference type="EMBL" id="AQW87669.1"/>
    </source>
</evidence>
<feature type="transmembrane region" description="Helical" evidence="6">
    <location>
        <begin position="9"/>
        <end position="28"/>
    </location>
</feature>
<evidence type="ECO:0000256" key="6">
    <source>
        <dbReference type="SAM" id="Phobius"/>
    </source>
</evidence>
<keyword evidence="8" id="KW-1185">Reference proteome</keyword>
<accession>A0A1S6U7K6</accession>
<dbReference type="PANTHER" id="PTHR30250:SF26">
    <property type="entry name" value="PSMA PROTEIN"/>
    <property type="match status" value="1"/>
</dbReference>
<dbReference type="GO" id="GO:0042910">
    <property type="term" value="F:xenobiotic transmembrane transporter activity"/>
    <property type="evidence" value="ECO:0007669"/>
    <property type="project" value="InterPro"/>
</dbReference>
<dbReference type="GO" id="GO:0015297">
    <property type="term" value="F:antiporter activity"/>
    <property type="evidence" value="ECO:0007669"/>
    <property type="project" value="InterPro"/>
</dbReference>
<dbReference type="InterPro" id="IPR002528">
    <property type="entry name" value="MATE_fam"/>
</dbReference>
<keyword evidence="5 6" id="KW-0472">Membrane</keyword>
<feature type="transmembrane region" description="Helical" evidence="6">
    <location>
        <begin position="77"/>
        <end position="102"/>
    </location>
</feature>
<comment type="subcellular location">
    <subcellularLocation>
        <location evidence="1">Cell membrane</location>
        <topology evidence="1">Multi-pass membrane protein</topology>
    </subcellularLocation>
</comment>
<feature type="transmembrane region" description="Helical" evidence="6">
    <location>
        <begin position="156"/>
        <end position="173"/>
    </location>
</feature>
<keyword evidence="3 6" id="KW-0812">Transmembrane</keyword>
<dbReference type="CDD" id="cd12082">
    <property type="entry name" value="MATE_like"/>
    <property type="match status" value="1"/>
</dbReference>
<evidence type="ECO:0000256" key="1">
    <source>
        <dbReference type="ARBA" id="ARBA00004651"/>
    </source>
</evidence>
<dbReference type="EMBL" id="CP017258">
    <property type="protein sequence ID" value="AQW87669.1"/>
    <property type="molecule type" value="Genomic_DNA"/>
</dbReference>
<dbReference type="GO" id="GO:0005886">
    <property type="term" value="C:plasma membrane"/>
    <property type="evidence" value="ECO:0007669"/>
    <property type="project" value="UniProtKB-SubCell"/>
</dbReference>
<feature type="transmembrane region" description="Helical" evidence="6">
    <location>
        <begin position="179"/>
        <end position="199"/>
    </location>
</feature>
<keyword evidence="4 6" id="KW-1133">Transmembrane helix</keyword>
<gene>
    <name evidence="7" type="primary">pglK</name>
    <name evidence="7" type="ORF">CPIN18021_0860</name>
</gene>
<proteinExistence type="predicted"/>
<protein>
    <submittedName>
        <fullName evidence="7">Flippase</fullName>
    </submittedName>
</protein>
<evidence type="ECO:0000313" key="8">
    <source>
        <dbReference type="Proteomes" id="UP000190868"/>
    </source>
</evidence>
<organism evidence="7 8">
    <name type="scientific">Campylobacter pinnipediorum subsp. caledonicus</name>
    <dbReference type="NCBI Taxonomy" id="1874362"/>
    <lineage>
        <taxon>Bacteria</taxon>
        <taxon>Pseudomonadati</taxon>
        <taxon>Campylobacterota</taxon>
        <taxon>Epsilonproteobacteria</taxon>
        <taxon>Campylobacterales</taxon>
        <taxon>Campylobacteraceae</taxon>
        <taxon>Campylobacter</taxon>
    </lineage>
</organism>
<feature type="transmembrane region" description="Helical" evidence="6">
    <location>
        <begin position="340"/>
        <end position="362"/>
    </location>
</feature>
<dbReference type="PANTHER" id="PTHR30250">
    <property type="entry name" value="PST FAMILY PREDICTED COLANIC ACID TRANSPORTER"/>
    <property type="match status" value="1"/>
</dbReference>
<dbReference type="Proteomes" id="UP000190868">
    <property type="component" value="Chromosome"/>
</dbReference>
<feature type="transmembrane region" description="Helical" evidence="6">
    <location>
        <begin position="397"/>
        <end position="419"/>
    </location>
</feature>
<sequence length="505" mass="58134">MILNLSSSIIVFLVSFGINFFLTPYIVQSLGNEAYGFIGLCNAIISYAYVITLSINSVSSRFVAYEWHKNNFEKSNTYYSSVLIVNIFFSLIVAISAIFFILNINYFLNIPQHLLYDVKLTFIFYFINFCVLLFNGVLSVCAFVTDKLYIISIRNAISSILFACLVVLLFYLLKPMISYLAICALISSVFVFCATFFVSKKIAPDLNFSLFKFDFLSIKELFYSGIWSSFSALNRVLLNGTDLFICNVFLNSNLVGILAISKVAPLILESFVAQISAIFSPKFIKFYSAKKIKRLIFEIRFAMKIVAFIAGVPIAIFIVFAKDFYTLWLSFKSIDEISFIYQISMIAVVPITLISYLFPLLNIDNTTNQLKRPAIVNVVFGISTIFTQILLLKFTDYGLIGVVCVLCVFYSLRILFFDLLNGALNLNLKLYTFYIIYIKHIFTFFILLVFYFCISKFIDIKDWFDFVFNIFFIVLLGYFINLFLLFSKKERKKMFLQIKSKVKRA</sequence>
<keyword evidence="2" id="KW-1003">Cell membrane</keyword>
<feature type="transmembrane region" description="Helical" evidence="6">
    <location>
        <begin position="122"/>
        <end position="144"/>
    </location>
</feature>
<dbReference type="AlphaFoldDB" id="A0A1S6U7K6"/>
<feature type="transmembrane region" description="Helical" evidence="6">
    <location>
        <begin position="374"/>
        <end position="391"/>
    </location>
</feature>
<feature type="transmembrane region" description="Helical" evidence="6">
    <location>
        <begin position="34"/>
        <end position="56"/>
    </location>
</feature>
<evidence type="ECO:0000256" key="3">
    <source>
        <dbReference type="ARBA" id="ARBA00022692"/>
    </source>
</evidence>
<feature type="transmembrane region" description="Helical" evidence="6">
    <location>
        <begin position="431"/>
        <end position="454"/>
    </location>
</feature>
<evidence type="ECO:0000256" key="5">
    <source>
        <dbReference type="ARBA" id="ARBA00023136"/>
    </source>
</evidence>
<dbReference type="RefSeq" id="WP_078424495.1">
    <property type="nucleotide sequence ID" value="NZ_CP017258.1"/>
</dbReference>
<feature type="transmembrane region" description="Helical" evidence="6">
    <location>
        <begin position="301"/>
        <end position="320"/>
    </location>
</feature>
<feature type="transmembrane region" description="Helical" evidence="6">
    <location>
        <begin position="466"/>
        <end position="486"/>
    </location>
</feature>
<evidence type="ECO:0000256" key="2">
    <source>
        <dbReference type="ARBA" id="ARBA00022475"/>
    </source>
</evidence>
<dbReference type="Pfam" id="PF01554">
    <property type="entry name" value="MatE"/>
    <property type="match status" value="1"/>
</dbReference>
<reference evidence="8" key="1">
    <citation type="submission" date="2016-09" db="EMBL/GenBank/DDBJ databases">
        <title>Comparative genomics of the Campylobacter concisus group.</title>
        <authorList>
            <person name="Miller W.G."/>
            <person name="Yee E."/>
            <person name="Chapman M.H."/>
            <person name="Huynh S."/>
            <person name="Bono J.L."/>
            <person name="On S.L.W."/>
            <person name="StLeger J."/>
            <person name="Foster G."/>
            <person name="Parker C.T."/>
        </authorList>
    </citation>
    <scope>NUCLEOTIDE SEQUENCE [LARGE SCALE GENOMIC DNA]</scope>
    <source>
        <strain evidence="8">RM18021</strain>
    </source>
</reference>
<evidence type="ECO:0000256" key="4">
    <source>
        <dbReference type="ARBA" id="ARBA00022989"/>
    </source>
</evidence>
<dbReference type="InterPro" id="IPR050833">
    <property type="entry name" value="Poly_Biosynth_Transport"/>
</dbReference>